<evidence type="ECO:0000256" key="1">
    <source>
        <dbReference type="ARBA" id="ARBA00022553"/>
    </source>
</evidence>
<dbReference type="RefSeq" id="WP_008063370.1">
    <property type="nucleotide sequence ID" value="NZ_AFHG01000056.1"/>
</dbReference>
<proteinExistence type="predicted"/>
<evidence type="ECO:0000313" key="5">
    <source>
        <dbReference type="Proteomes" id="UP000005019"/>
    </source>
</evidence>
<dbReference type="Proteomes" id="UP000005019">
    <property type="component" value="Unassembled WGS sequence"/>
</dbReference>
<dbReference type="PROSITE" id="PS50110">
    <property type="entry name" value="RESPONSE_REGULATORY"/>
    <property type="match status" value="1"/>
</dbReference>
<dbReference type="SUPFAM" id="SSF52172">
    <property type="entry name" value="CheY-like"/>
    <property type="match status" value="1"/>
</dbReference>
<dbReference type="InterPro" id="IPR001789">
    <property type="entry name" value="Sig_transdc_resp-reg_receiver"/>
</dbReference>
<dbReference type="SMART" id="SM00448">
    <property type="entry name" value="REC"/>
    <property type="match status" value="1"/>
</dbReference>
<reference evidence="4 5" key="1">
    <citation type="journal article" date="2011" name="J. Bacteriol.">
        <title>Genome sequence of Methyloversatilis universalis FAM5T, a methylotrophic representative of the order Rhodocyclales.</title>
        <authorList>
            <person name="Kittichotirat W."/>
            <person name="Good N.M."/>
            <person name="Hall R."/>
            <person name="Bringel F."/>
            <person name="Lajus A."/>
            <person name="Medigue C."/>
            <person name="Smalley N.E."/>
            <person name="Beck D."/>
            <person name="Bumgarner R."/>
            <person name="Vuilleumier S."/>
            <person name="Kalyuzhnaya M.G."/>
        </authorList>
    </citation>
    <scope>NUCLEOTIDE SEQUENCE [LARGE SCALE GENOMIC DNA]</scope>
    <source>
        <strain evidence="5">ATCC BAA-1314 / JCM 13912 / FAM5</strain>
    </source>
</reference>
<evidence type="ECO:0000259" key="3">
    <source>
        <dbReference type="PROSITE" id="PS50110"/>
    </source>
</evidence>
<dbReference type="STRING" id="1000565.METUNv1_03167"/>
<dbReference type="eggNOG" id="COG0745">
    <property type="taxonomic scope" value="Bacteria"/>
</dbReference>
<evidence type="ECO:0000313" key="4">
    <source>
        <dbReference type="EMBL" id="EGK70606.1"/>
    </source>
</evidence>
<dbReference type="AlphaFoldDB" id="F5RFT0"/>
<name>F5RFT0_METUF</name>
<dbReference type="EMBL" id="AFHG01000056">
    <property type="protein sequence ID" value="EGK70606.1"/>
    <property type="molecule type" value="Genomic_DNA"/>
</dbReference>
<feature type="domain" description="Response regulatory" evidence="3">
    <location>
        <begin position="3"/>
        <end position="119"/>
    </location>
</feature>
<keyword evidence="1 2" id="KW-0597">Phosphoprotein</keyword>
<gene>
    <name evidence="4" type="ORF">METUNv1_03167</name>
</gene>
<accession>F5RFT0</accession>
<organism evidence="4 5">
    <name type="scientific">Methyloversatilis universalis (strain ATCC BAA-1314 / DSM 25237 / JCM 13912 / CCUG 52030 / FAM5)</name>
    <dbReference type="NCBI Taxonomy" id="1000565"/>
    <lineage>
        <taxon>Bacteria</taxon>
        <taxon>Pseudomonadati</taxon>
        <taxon>Pseudomonadota</taxon>
        <taxon>Betaproteobacteria</taxon>
        <taxon>Nitrosomonadales</taxon>
        <taxon>Sterolibacteriaceae</taxon>
        <taxon>Methyloversatilis</taxon>
    </lineage>
</organism>
<comment type="caution">
    <text evidence="4">The sequence shown here is derived from an EMBL/GenBank/DDBJ whole genome shotgun (WGS) entry which is preliminary data.</text>
</comment>
<sequence>MKTALVIEDNDNNLELISFILHARGYATRSAVTGLDGVAEALRERPDFILLDIQLPDIDGIEVARRIRAAEGWPPVPIIAITSFAMAGDRERVLAAGCNGYIEKPIDPLRVMTQIEDVLAQA</sequence>
<dbReference type="OrthoDB" id="9179585at2"/>
<evidence type="ECO:0000256" key="2">
    <source>
        <dbReference type="PROSITE-ProRule" id="PRU00169"/>
    </source>
</evidence>
<dbReference type="PANTHER" id="PTHR45339:SF3">
    <property type="entry name" value="HISTIDINE KINASE"/>
    <property type="match status" value="1"/>
</dbReference>
<dbReference type="Pfam" id="PF00072">
    <property type="entry name" value="Response_reg"/>
    <property type="match status" value="1"/>
</dbReference>
<feature type="modified residue" description="4-aspartylphosphate" evidence="2">
    <location>
        <position position="52"/>
    </location>
</feature>
<dbReference type="PANTHER" id="PTHR45339">
    <property type="entry name" value="HYBRID SIGNAL TRANSDUCTION HISTIDINE KINASE J"/>
    <property type="match status" value="1"/>
</dbReference>
<keyword evidence="5" id="KW-1185">Reference proteome</keyword>
<protein>
    <submittedName>
        <fullName evidence="4">Response regulator receiver protein</fullName>
    </submittedName>
</protein>
<dbReference type="Gene3D" id="3.40.50.2300">
    <property type="match status" value="1"/>
</dbReference>
<dbReference type="GO" id="GO:0000160">
    <property type="term" value="P:phosphorelay signal transduction system"/>
    <property type="evidence" value="ECO:0007669"/>
    <property type="project" value="InterPro"/>
</dbReference>
<dbReference type="InterPro" id="IPR011006">
    <property type="entry name" value="CheY-like_superfamily"/>
</dbReference>